<evidence type="ECO:0000313" key="3">
    <source>
        <dbReference type="Proteomes" id="UP000000238"/>
    </source>
</evidence>
<organism evidence="2 3">
    <name type="scientific">Hahella chejuensis (strain KCTC 2396)</name>
    <dbReference type="NCBI Taxonomy" id="349521"/>
    <lineage>
        <taxon>Bacteria</taxon>
        <taxon>Pseudomonadati</taxon>
        <taxon>Pseudomonadota</taxon>
        <taxon>Gammaproteobacteria</taxon>
        <taxon>Oceanospirillales</taxon>
        <taxon>Hahellaceae</taxon>
        <taxon>Hahella</taxon>
    </lineage>
</organism>
<dbReference type="AlphaFoldDB" id="Q2SH97"/>
<dbReference type="KEGG" id="hch:HCH_03216"/>
<dbReference type="STRING" id="349521.HCH_03216"/>
<proteinExistence type="predicted"/>
<dbReference type="OrthoDB" id="7064456at2"/>
<dbReference type="InterPro" id="IPR049002">
    <property type="entry name" value="Stv"/>
</dbReference>
<dbReference type="Proteomes" id="UP000000238">
    <property type="component" value="Chromosome"/>
</dbReference>
<name>Q2SH97_HAHCH</name>
<accession>Q2SH97</accession>
<sequence>MEVYLIGHGGWLEEDGYFDMPRNVVLHFYCPHTKKFDSSWESAVRSGQAVAHPDFSHERGPQRCRNYRLAHPGGIKSKVGYDSLHPLIPPHYIGANLRDQLNCAVKDRVTHWYVHLKDILNSIRPNGAVCHVHWLACRDDLKGIASDFEREAQGMYGGIYGGEPKKAVGKLNMKDFQLKFR</sequence>
<dbReference type="RefSeq" id="WP_011397046.1">
    <property type="nucleotide sequence ID" value="NC_007645.1"/>
</dbReference>
<dbReference type="Pfam" id="PF21527">
    <property type="entry name" value="Stv"/>
    <property type="match status" value="1"/>
</dbReference>
<dbReference type="HOGENOM" id="CLU_1487079_0_0_6"/>
<feature type="domain" description="Putative adhesin Stv" evidence="1">
    <location>
        <begin position="3"/>
        <end position="138"/>
    </location>
</feature>
<protein>
    <recommendedName>
        <fullName evidence="1">Putative adhesin Stv domain-containing protein</fullName>
    </recommendedName>
</protein>
<evidence type="ECO:0000259" key="1">
    <source>
        <dbReference type="Pfam" id="PF21527"/>
    </source>
</evidence>
<evidence type="ECO:0000313" key="2">
    <source>
        <dbReference type="EMBL" id="ABC29977.1"/>
    </source>
</evidence>
<keyword evidence="3" id="KW-1185">Reference proteome</keyword>
<reference evidence="2 3" key="1">
    <citation type="journal article" date="2005" name="Nucleic Acids Res.">
        <title>Genomic blueprint of Hahella chejuensis, a marine microbe producing an algicidal agent.</title>
        <authorList>
            <person name="Jeong H."/>
            <person name="Yim J.H."/>
            <person name="Lee C."/>
            <person name="Choi S.-H."/>
            <person name="Park Y.K."/>
            <person name="Yoon S.H."/>
            <person name="Hur C.-G."/>
            <person name="Kang H.-Y."/>
            <person name="Kim D."/>
            <person name="Lee H.H."/>
            <person name="Park K.H."/>
            <person name="Park S.-H."/>
            <person name="Park H.-S."/>
            <person name="Lee H.K."/>
            <person name="Oh T.K."/>
            <person name="Kim J.F."/>
        </authorList>
    </citation>
    <scope>NUCLEOTIDE SEQUENCE [LARGE SCALE GENOMIC DNA]</scope>
    <source>
        <strain evidence="2 3">KCTC 2396</strain>
    </source>
</reference>
<dbReference type="EMBL" id="CP000155">
    <property type="protein sequence ID" value="ABC29977.1"/>
    <property type="molecule type" value="Genomic_DNA"/>
</dbReference>
<gene>
    <name evidence="2" type="ordered locus">HCH_03216</name>
</gene>